<dbReference type="PaxDb" id="515619-EUBREC_3098"/>
<sequence length="41" mass="4927">MPRQGRRGKDYMRHGRRIYSGFVKHRNPKKHNFVQNLGCEA</sequence>
<proteinExistence type="predicted"/>
<gene>
    <name evidence="1" type="ordered locus">EUBREC_3098</name>
</gene>
<dbReference type="HOGENOM" id="CLU_3270242_0_0_9"/>
<reference evidence="1 2" key="1">
    <citation type="journal article" date="2009" name="Proc. Natl. Acad. Sci. U.S.A.">
        <title>Characterizing a model human gut microbiota composed of members of its two dominant bacterial phyla.</title>
        <authorList>
            <person name="Mahowald M.A."/>
            <person name="Rey F.E."/>
            <person name="Seedorf H."/>
            <person name="Turnbaugh P.J."/>
            <person name="Fulton R.S."/>
            <person name="Wollam A."/>
            <person name="Shah N."/>
            <person name="Wang C."/>
            <person name="Magrini V."/>
            <person name="Wilson R.K."/>
            <person name="Cantarel B.L."/>
            <person name="Coutinho P.M."/>
            <person name="Henrissat B."/>
            <person name="Crock L.W."/>
            <person name="Russell A."/>
            <person name="Verberkmoes N.C."/>
            <person name="Hettich R.L."/>
            <person name="Gordon J.I."/>
        </authorList>
    </citation>
    <scope>NUCLEOTIDE SEQUENCE [LARGE SCALE GENOMIC DNA]</scope>
    <source>
        <strain evidence="2">ATCC 33656 / DSM 3377 / JCM 17463 / KCTC 5835 / LMG 30912 / VPI 0990</strain>
    </source>
</reference>
<dbReference type="AlphaFoldDB" id="C4Z8J9"/>
<name>C4Z8J9_AGARV</name>
<dbReference type="Proteomes" id="UP000001477">
    <property type="component" value="Chromosome"/>
</dbReference>
<dbReference type="KEGG" id="ere:EUBREC_3098"/>
<dbReference type="EMBL" id="CP001107">
    <property type="protein sequence ID" value="ACR76826.1"/>
    <property type="molecule type" value="Genomic_DNA"/>
</dbReference>
<accession>C4Z8J9</accession>
<organism evidence="1 2">
    <name type="scientific">Agathobacter rectalis (strain ATCC 33656 / DSM 3377 / JCM 17463 / KCTC 5835 / VPI 0990)</name>
    <name type="common">Eubacterium rectale</name>
    <dbReference type="NCBI Taxonomy" id="515619"/>
    <lineage>
        <taxon>Bacteria</taxon>
        <taxon>Bacillati</taxon>
        <taxon>Bacillota</taxon>
        <taxon>Clostridia</taxon>
        <taxon>Lachnospirales</taxon>
        <taxon>Lachnospiraceae</taxon>
        <taxon>Agathobacter</taxon>
    </lineage>
</organism>
<evidence type="ECO:0000313" key="1">
    <source>
        <dbReference type="EMBL" id="ACR76826.1"/>
    </source>
</evidence>
<evidence type="ECO:0000313" key="2">
    <source>
        <dbReference type="Proteomes" id="UP000001477"/>
    </source>
</evidence>
<protein>
    <submittedName>
        <fullName evidence="1">Uncharacterized protein</fullName>
    </submittedName>
</protein>